<sequence>FIITNENAEKVEIWTSYNDVSKEINIVRMDSISNIKNSFPEIIPAHRISLE</sequence>
<dbReference type="Proteomes" id="UP000789396">
    <property type="component" value="Unassembled WGS sequence"/>
</dbReference>
<name>A0A9N9C9F8_9GLOM</name>
<protein>
    <submittedName>
        <fullName evidence="1">9459_t:CDS:1</fullName>
    </submittedName>
</protein>
<keyword evidence="2" id="KW-1185">Reference proteome</keyword>
<evidence type="ECO:0000313" key="2">
    <source>
        <dbReference type="Proteomes" id="UP000789396"/>
    </source>
</evidence>
<evidence type="ECO:0000313" key="1">
    <source>
        <dbReference type="EMBL" id="CAG8592265.1"/>
    </source>
</evidence>
<organism evidence="1 2">
    <name type="scientific">Racocetra fulgida</name>
    <dbReference type="NCBI Taxonomy" id="60492"/>
    <lineage>
        <taxon>Eukaryota</taxon>
        <taxon>Fungi</taxon>
        <taxon>Fungi incertae sedis</taxon>
        <taxon>Mucoromycota</taxon>
        <taxon>Glomeromycotina</taxon>
        <taxon>Glomeromycetes</taxon>
        <taxon>Diversisporales</taxon>
        <taxon>Gigasporaceae</taxon>
        <taxon>Racocetra</taxon>
    </lineage>
</organism>
<dbReference type="OrthoDB" id="2439607at2759"/>
<dbReference type="EMBL" id="CAJVPZ010007933">
    <property type="protein sequence ID" value="CAG8592265.1"/>
    <property type="molecule type" value="Genomic_DNA"/>
</dbReference>
<dbReference type="AlphaFoldDB" id="A0A9N9C9F8"/>
<accession>A0A9N9C9F8</accession>
<gene>
    <name evidence="1" type="ORF">RFULGI_LOCUS6278</name>
</gene>
<feature type="non-terminal residue" evidence="1">
    <location>
        <position position="1"/>
    </location>
</feature>
<reference evidence="1" key="1">
    <citation type="submission" date="2021-06" db="EMBL/GenBank/DDBJ databases">
        <authorList>
            <person name="Kallberg Y."/>
            <person name="Tangrot J."/>
            <person name="Rosling A."/>
        </authorList>
    </citation>
    <scope>NUCLEOTIDE SEQUENCE</scope>
    <source>
        <strain evidence="1">IN212</strain>
    </source>
</reference>
<comment type="caution">
    <text evidence="1">The sequence shown here is derived from an EMBL/GenBank/DDBJ whole genome shotgun (WGS) entry which is preliminary data.</text>
</comment>
<proteinExistence type="predicted"/>